<dbReference type="Proteomes" id="UP001497512">
    <property type="component" value="Chromosome 14"/>
</dbReference>
<accession>A0ABP0TSK6</accession>
<feature type="transmembrane region" description="Helical" evidence="2">
    <location>
        <begin position="35"/>
        <end position="61"/>
    </location>
</feature>
<organism evidence="3 4">
    <name type="scientific">Sphagnum troendelagicum</name>
    <dbReference type="NCBI Taxonomy" id="128251"/>
    <lineage>
        <taxon>Eukaryota</taxon>
        <taxon>Viridiplantae</taxon>
        <taxon>Streptophyta</taxon>
        <taxon>Embryophyta</taxon>
        <taxon>Bryophyta</taxon>
        <taxon>Sphagnophytina</taxon>
        <taxon>Sphagnopsida</taxon>
        <taxon>Sphagnales</taxon>
        <taxon>Sphagnaceae</taxon>
        <taxon>Sphagnum</taxon>
    </lineage>
</organism>
<dbReference type="EMBL" id="OZ019906">
    <property type="protein sequence ID" value="CAK9203472.1"/>
    <property type="molecule type" value="Genomic_DNA"/>
</dbReference>
<feature type="transmembrane region" description="Helical" evidence="2">
    <location>
        <begin position="189"/>
        <end position="212"/>
    </location>
</feature>
<evidence type="ECO:0008006" key="5">
    <source>
        <dbReference type="Google" id="ProtNLM"/>
    </source>
</evidence>
<evidence type="ECO:0000313" key="4">
    <source>
        <dbReference type="Proteomes" id="UP001497512"/>
    </source>
</evidence>
<feature type="region of interest" description="Disordered" evidence="1">
    <location>
        <begin position="260"/>
        <end position="285"/>
    </location>
</feature>
<evidence type="ECO:0000313" key="3">
    <source>
        <dbReference type="EMBL" id="CAK9203472.1"/>
    </source>
</evidence>
<evidence type="ECO:0000256" key="1">
    <source>
        <dbReference type="SAM" id="MobiDB-lite"/>
    </source>
</evidence>
<keyword evidence="2" id="KW-0472">Membrane</keyword>
<reference evidence="3" key="1">
    <citation type="submission" date="2024-02" db="EMBL/GenBank/DDBJ databases">
        <authorList>
            <consortium name="ELIXIR-Norway"/>
            <consortium name="Elixir Norway"/>
        </authorList>
    </citation>
    <scope>NUCLEOTIDE SEQUENCE</scope>
</reference>
<keyword evidence="2" id="KW-1133">Transmembrane helix</keyword>
<dbReference type="PANTHER" id="PTHR36060:SF1">
    <property type="entry name" value="OS02G0272400 PROTEIN"/>
    <property type="match status" value="1"/>
</dbReference>
<protein>
    <recommendedName>
        <fullName evidence="5">Transmembrane protein</fullName>
    </recommendedName>
</protein>
<sequence length="304" mass="33879">MQTAGEGLRQAFMSKEEYQGLREEERVWRQVKKQLCMVGVMLVWIAVVVAIAISVDIVFAVTGSDYPFCLKRRLEHMKVGGDSERDPGIASYAYTEEEAVQYYWAAVFLPTSVVFTITVIYLFAGISVAYSAPQRHGCLRIVENNFCASKRGGVRCLATLNLSFLIVFMMLAIFLGSSILTLGTECSRALFWCYEVICLGMVTLLGTTAVFLQRKAAVIMDAGEWYGNRCKGVELLEATAVTPEMERRINTGFKTWMGPADSLSSSDDEESGLQPTSHGLDDVWEEDASDMYDAREEFSRSMVA</sequence>
<gene>
    <name evidence="3" type="ORF">CSSPTR1EN2_LOCUS6903</name>
</gene>
<evidence type="ECO:0000256" key="2">
    <source>
        <dbReference type="SAM" id="Phobius"/>
    </source>
</evidence>
<keyword evidence="2" id="KW-0812">Transmembrane</keyword>
<keyword evidence="4" id="KW-1185">Reference proteome</keyword>
<proteinExistence type="predicted"/>
<name>A0ABP0TSK6_9BRYO</name>
<feature type="transmembrane region" description="Helical" evidence="2">
    <location>
        <begin position="160"/>
        <end position="183"/>
    </location>
</feature>
<dbReference type="PANTHER" id="PTHR36060">
    <property type="entry name" value="OS02G0272400 PROTEIN"/>
    <property type="match status" value="1"/>
</dbReference>
<feature type="transmembrane region" description="Helical" evidence="2">
    <location>
        <begin position="102"/>
        <end position="130"/>
    </location>
</feature>